<reference evidence="1 2" key="1">
    <citation type="journal article" date="2020" name="Cell">
        <title>Large-Scale Comparative Analyses of Tick Genomes Elucidate Their Genetic Diversity and Vector Capacities.</title>
        <authorList>
            <consortium name="Tick Genome and Microbiome Consortium (TIGMIC)"/>
            <person name="Jia N."/>
            <person name="Wang J."/>
            <person name="Shi W."/>
            <person name="Du L."/>
            <person name="Sun Y."/>
            <person name="Zhan W."/>
            <person name="Jiang J.F."/>
            <person name="Wang Q."/>
            <person name="Zhang B."/>
            <person name="Ji P."/>
            <person name="Bell-Sakyi L."/>
            <person name="Cui X.M."/>
            <person name="Yuan T.T."/>
            <person name="Jiang B.G."/>
            <person name="Yang W.F."/>
            <person name="Lam T.T."/>
            <person name="Chang Q.C."/>
            <person name="Ding S.J."/>
            <person name="Wang X.J."/>
            <person name="Zhu J.G."/>
            <person name="Ruan X.D."/>
            <person name="Zhao L."/>
            <person name="Wei J.T."/>
            <person name="Ye R.Z."/>
            <person name="Que T.C."/>
            <person name="Du C.H."/>
            <person name="Zhou Y.H."/>
            <person name="Cheng J.X."/>
            <person name="Dai P.F."/>
            <person name="Guo W.B."/>
            <person name="Han X.H."/>
            <person name="Huang E.J."/>
            <person name="Li L.F."/>
            <person name="Wei W."/>
            <person name="Gao Y.C."/>
            <person name="Liu J.Z."/>
            <person name="Shao H.Z."/>
            <person name="Wang X."/>
            <person name="Wang C.C."/>
            <person name="Yang T.C."/>
            <person name="Huo Q.B."/>
            <person name="Li W."/>
            <person name="Chen H.Y."/>
            <person name="Chen S.E."/>
            <person name="Zhou L.G."/>
            <person name="Ni X.B."/>
            <person name="Tian J.H."/>
            <person name="Sheng Y."/>
            <person name="Liu T."/>
            <person name="Pan Y.S."/>
            <person name="Xia L.Y."/>
            <person name="Li J."/>
            <person name="Zhao F."/>
            <person name="Cao W.C."/>
        </authorList>
    </citation>
    <scope>NUCLEOTIDE SEQUENCE [LARGE SCALE GENOMIC DNA]</scope>
    <source>
        <strain evidence="1">Iper-2018</strain>
    </source>
</reference>
<proteinExistence type="predicted"/>
<comment type="caution">
    <text evidence="1">The sequence shown here is derived from an EMBL/GenBank/DDBJ whole genome shotgun (WGS) entry which is preliminary data.</text>
</comment>
<evidence type="ECO:0000313" key="1">
    <source>
        <dbReference type="EMBL" id="KAG0429277.1"/>
    </source>
</evidence>
<dbReference type="Proteomes" id="UP000805193">
    <property type="component" value="Unassembled WGS sequence"/>
</dbReference>
<protein>
    <submittedName>
        <fullName evidence="1">Uncharacterized protein</fullName>
    </submittedName>
</protein>
<dbReference type="EMBL" id="JABSTQ010009424">
    <property type="protein sequence ID" value="KAG0429277.1"/>
    <property type="molecule type" value="Genomic_DNA"/>
</dbReference>
<evidence type="ECO:0000313" key="2">
    <source>
        <dbReference type="Proteomes" id="UP000805193"/>
    </source>
</evidence>
<name>A0AC60Q8H0_IXOPE</name>
<gene>
    <name evidence="1" type="ORF">HPB47_023789</name>
</gene>
<accession>A0AC60Q8H0</accession>
<sequence length="73" mass="8161">NRLNAMELFNDCGFLACYCFTKAMAATLLKPLSLEGCENSRGLPVSSMLQTERCATHRLVHFLVRAADFDFVT</sequence>
<organism evidence="1 2">
    <name type="scientific">Ixodes persulcatus</name>
    <name type="common">Taiga tick</name>
    <dbReference type="NCBI Taxonomy" id="34615"/>
    <lineage>
        <taxon>Eukaryota</taxon>
        <taxon>Metazoa</taxon>
        <taxon>Ecdysozoa</taxon>
        <taxon>Arthropoda</taxon>
        <taxon>Chelicerata</taxon>
        <taxon>Arachnida</taxon>
        <taxon>Acari</taxon>
        <taxon>Parasitiformes</taxon>
        <taxon>Ixodida</taxon>
        <taxon>Ixodoidea</taxon>
        <taxon>Ixodidae</taxon>
        <taxon>Ixodinae</taxon>
        <taxon>Ixodes</taxon>
    </lineage>
</organism>
<keyword evidence="2" id="KW-1185">Reference proteome</keyword>
<feature type="non-terminal residue" evidence="1">
    <location>
        <position position="1"/>
    </location>
</feature>